<organism evidence="1 2">
    <name type="scientific">Aquibaculum arenosum</name>
    <dbReference type="NCBI Taxonomy" id="3032591"/>
    <lineage>
        <taxon>Bacteria</taxon>
        <taxon>Pseudomonadati</taxon>
        <taxon>Pseudomonadota</taxon>
        <taxon>Alphaproteobacteria</taxon>
        <taxon>Rhodospirillales</taxon>
        <taxon>Rhodovibrionaceae</taxon>
        <taxon>Aquibaculum</taxon>
    </lineage>
</organism>
<proteinExistence type="predicted"/>
<dbReference type="InterPro" id="IPR006837">
    <property type="entry name" value="Divergent_DAC"/>
</dbReference>
<dbReference type="RefSeq" id="WP_275823571.1">
    <property type="nucleotide sequence ID" value="NZ_JARHUD010000007.1"/>
</dbReference>
<dbReference type="PANTHER" id="PTHR30105:SF2">
    <property type="entry name" value="DIVERGENT POLYSACCHARIDE DEACETYLASE SUPERFAMILY"/>
    <property type="match status" value="1"/>
</dbReference>
<evidence type="ECO:0000313" key="1">
    <source>
        <dbReference type="EMBL" id="MDF2096815.1"/>
    </source>
</evidence>
<evidence type="ECO:0000313" key="2">
    <source>
        <dbReference type="Proteomes" id="UP001215503"/>
    </source>
</evidence>
<dbReference type="Gene3D" id="3.20.20.370">
    <property type="entry name" value="Glycoside hydrolase/deacetylase"/>
    <property type="match status" value="1"/>
</dbReference>
<dbReference type="CDD" id="cd10936">
    <property type="entry name" value="CE4_DAC2"/>
    <property type="match status" value="1"/>
</dbReference>
<dbReference type="PANTHER" id="PTHR30105">
    <property type="entry name" value="UNCHARACTERIZED YIBQ-RELATED"/>
    <property type="match status" value="1"/>
</dbReference>
<sequence length="336" mass="35825">MPIRVPKGVVRGAILGLACLGAALGALAGSEREEPKPLAPVLAAERTVLALPPPDPMQPTPLARMPSPPEAPASFGFARSPMIQEPATWQQHAVPVAAAEGRPRIVVVIDDLGLNRPATRRTMALPGPLTLSFMTYADGLADYSKAAGAAGHEVMLHLPMEPSNHLDPGPRALLLSDAKEKQRANLRWSLDRLEGYVGVNNHMGSAFTADEPGMRLVMAELGRRGLLFLDSRTSAETKGPVLAEELGVPLAERHVFLDHEVSRDFIRQQLAETESIARRDGVAIAIGHPYDETLDALAGWLPDLSAKGFQLVPVSAVVRVNSEESPPRLIAVPGAG</sequence>
<keyword evidence="2" id="KW-1185">Reference proteome</keyword>
<name>A0ABT5YPB9_9PROT</name>
<gene>
    <name evidence="1" type="ORF">P2G67_12595</name>
</gene>
<dbReference type="SUPFAM" id="SSF88713">
    <property type="entry name" value="Glycoside hydrolase/deacetylase"/>
    <property type="match status" value="1"/>
</dbReference>
<dbReference type="EMBL" id="JARHUD010000007">
    <property type="protein sequence ID" value="MDF2096815.1"/>
    <property type="molecule type" value="Genomic_DNA"/>
</dbReference>
<protein>
    <submittedName>
        <fullName evidence="1">Divergent polysaccharide deacetylase family protein</fullName>
    </submittedName>
</protein>
<dbReference type="InterPro" id="IPR011330">
    <property type="entry name" value="Glyco_hydro/deAcase_b/a-brl"/>
</dbReference>
<accession>A0ABT5YPB9</accession>
<comment type="caution">
    <text evidence="1">The sequence shown here is derived from an EMBL/GenBank/DDBJ whole genome shotgun (WGS) entry which is preliminary data.</text>
</comment>
<reference evidence="1 2" key="1">
    <citation type="submission" date="2023-03" db="EMBL/GenBank/DDBJ databases">
        <title>Fodinicurvata sp. CAU 1616 isolated from sea sendiment.</title>
        <authorList>
            <person name="Kim W."/>
        </authorList>
    </citation>
    <scope>NUCLEOTIDE SEQUENCE [LARGE SCALE GENOMIC DNA]</scope>
    <source>
        <strain evidence="1 2">CAU 1616</strain>
    </source>
</reference>
<dbReference type="Proteomes" id="UP001215503">
    <property type="component" value="Unassembled WGS sequence"/>
</dbReference>
<dbReference type="Pfam" id="PF04748">
    <property type="entry name" value="Polysacc_deac_2"/>
    <property type="match status" value="1"/>
</dbReference>